<dbReference type="PANTHER" id="PTHR42954:SF2">
    <property type="entry name" value="FE(2+) TRANSPORT PROTEIN A"/>
    <property type="match status" value="1"/>
</dbReference>
<feature type="domain" description="Ferrous iron transporter FeoA-like" evidence="2">
    <location>
        <begin position="26"/>
        <end position="95"/>
    </location>
</feature>
<gene>
    <name evidence="3" type="ORF">BRW62_03345</name>
</gene>
<reference evidence="3 4" key="1">
    <citation type="submission" date="2016-11" db="EMBL/GenBank/DDBJ databases">
        <title>Complete genome sequence of thermophilic cyanobacteria strain Synechococcus sp. PCC6715.</title>
        <authorList>
            <person name="Tang J."/>
            <person name="Daroch M."/>
            <person name="Liang Y."/>
            <person name="Jiang D."/>
            <person name="Shah M."/>
        </authorList>
    </citation>
    <scope>NUCLEOTIDE SEQUENCE [LARGE SCALE GENOMIC DNA]</scope>
    <source>
        <strain evidence="3 4">PCC 6715</strain>
    </source>
</reference>
<evidence type="ECO:0000313" key="3">
    <source>
        <dbReference type="EMBL" id="ATS17939.1"/>
    </source>
</evidence>
<dbReference type="InterPro" id="IPR038157">
    <property type="entry name" value="FeoA_core_dom"/>
</dbReference>
<organism evidence="3 4">
    <name type="scientific">Parathermosynechococcus lividus PCC 6715</name>
    <dbReference type="NCBI Taxonomy" id="1917166"/>
    <lineage>
        <taxon>Bacteria</taxon>
        <taxon>Bacillati</taxon>
        <taxon>Cyanobacteriota</taxon>
        <taxon>Cyanophyceae</taxon>
        <taxon>Acaryochloridales</taxon>
        <taxon>Thermosynechococcaceae</taxon>
        <taxon>Parathermosynechococcus</taxon>
    </lineage>
</organism>
<dbReference type="Proteomes" id="UP000231057">
    <property type="component" value="Chromosome"/>
</dbReference>
<feature type="domain" description="Ferrous iron transporter FeoA-like" evidence="2">
    <location>
        <begin position="103"/>
        <end position="176"/>
    </location>
</feature>
<dbReference type="AlphaFoldDB" id="A0A2D2Q0E5"/>
<evidence type="ECO:0000313" key="4">
    <source>
        <dbReference type="Proteomes" id="UP000231057"/>
    </source>
</evidence>
<evidence type="ECO:0000259" key="2">
    <source>
        <dbReference type="SMART" id="SM00899"/>
    </source>
</evidence>
<accession>A0A2D2Q0E5</accession>
<dbReference type="Gene3D" id="2.30.30.90">
    <property type="match status" value="2"/>
</dbReference>
<dbReference type="InterPro" id="IPR052713">
    <property type="entry name" value="FeoA"/>
</dbReference>
<dbReference type="SUPFAM" id="SSF50037">
    <property type="entry name" value="C-terminal domain of transcriptional repressors"/>
    <property type="match status" value="2"/>
</dbReference>
<dbReference type="InterPro" id="IPR008988">
    <property type="entry name" value="Transcriptional_repressor_C"/>
</dbReference>
<dbReference type="KEGG" id="slw:BRW62_03345"/>
<dbReference type="PANTHER" id="PTHR42954">
    <property type="entry name" value="FE(2+) TRANSPORT PROTEIN A"/>
    <property type="match status" value="1"/>
</dbReference>
<keyword evidence="1" id="KW-0408">Iron</keyword>
<dbReference type="EMBL" id="CP018092">
    <property type="protein sequence ID" value="ATS17939.1"/>
    <property type="molecule type" value="Genomic_DNA"/>
</dbReference>
<name>A0A2D2Q0E5_PARLV</name>
<sequence length="177" mass="19481">MSASNWQPFIYIGDAPCKRRLMASKMTLADAQVGDRYRIVELTCDNPQQLFGMGLTPGAIVSVIQRTPQGSAIISLDQQRFCLNCELAQSVVVSPLRGESGHISLRTAPVGARLRVVGYAPTATFYKRKLLSMGLTPGTELEIVRHAPLGDPTDIRVRQFHLSLRKEEADALQVCEI</sequence>
<dbReference type="SMART" id="SM00899">
    <property type="entry name" value="FeoA"/>
    <property type="match status" value="2"/>
</dbReference>
<dbReference type="Pfam" id="PF04023">
    <property type="entry name" value="FeoA"/>
    <property type="match status" value="2"/>
</dbReference>
<dbReference type="GO" id="GO:0046914">
    <property type="term" value="F:transition metal ion binding"/>
    <property type="evidence" value="ECO:0007669"/>
    <property type="project" value="InterPro"/>
</dbReference>
<keyword evidence="4" id="KW-1185">Reference proteome</keyword>
<evidence type="ECO:0000256" key="1">
    <source>
        <dbReference type="ARBA" id="ARBA00023004"/>
    </source>
</evidence>
<proteinExistence type="predicted"/>
<dbReference type="OrthoDB" id="9811076at2"/>
<protein>
    <recommendedName>
        <fullName evidence="2">Ferrous iron transporter FeoA-like domain-containing protein</fullName>
    </recommendedName>
</protein>
<dbReference type="InterPro" id="IPR007167">
    <property type="entry name" value="Fe-transptr_FeoA-like"/>
</dbReference>
<reference evidence="4" key="2">
    <citation type="journal article" date="2022" name="Front. Microbiol.">
        <title>Comparative Genomic Analysis Revealed Distinct Molecular Components and Organization of CO2-Concentrating Mechanism in Thermophilic Cyanobacteria.</title>
        <authorList>
            <person name="Tang J."/>
            <person name="Zhou H."/>
            <person name="Yao D."/>
            <person name="Riaz S."/>
            <person name="You D."/>
            <person name="Klepacz-Smolka A."/>
            <person name="Daroch M."/>
        </authorList>
    </citation>
    <scope>NUCLEOTIDE SEQUENCE [LARGE SCALE GENOMIC DNA]</scope>
    <source>
        <strain evidence="4">PCC 6715</strain>
    </source>
</reference>